<protein>
    <submittedName>
        <fullName evidence="1">Pilus assembly protein PilM</fullName>
    </submittedName>
</protein>
<dbReference type="Gene3D" id="3.30.420.40">
    <property type="match status" value="1"/>
</dbReference>
<evidence type="ECO:0000313" key="1">
    <source>
        <dbReference type="EMBL" id="QYD69390.1"/>
    </source>
</evidence>
<keyword evidence="2" id="KW-1185">Reference proteome</keyword>
<dbReference type="RefSeq" id="WP_219798737.1">
    <property type="nucleotide sequence ID" value="NZ_CP080095.1"/>
</dbReference>
<name>A0ABX8UK43_9BURK</name>
<dbReference type="Proteomes" id="UP000826462">
    <property type="component" value="Chromosome 1"/>
</dbReference>
<gene>
    <name evidence="1" type="ORF">KZJ38_03165</name>
</gene>
<proteinExistence type="predicted"/>
<dbReference type="EMBL" id="CP080095">
    <property type="protein sequence ID" value="QYD69390.1"/>
    <property type="molecule type" value="Genomic_DNA"/>
</dbReference>
<organism evidence="1 2">
    <name type="scientific">Paraburkholderia edwinii</name>
    <dbReference type="NCBI Taxonomy" id="2861782"/>
    <lineage>
        <taxon>Bacteria</taxon>
        <taxon>Pseudomonadati</taxon>
        <taxon>Pseudomonadota</taxon>
        <taxon>Betaproteobacteria</taxon>
        <taxon>Burkholderiales</taxon>
        <taxon>Burkholderiaceae</taxon>
        <taxon>Paraburkholderia</taxon>
    </lineage>
</organism>
<sequence>MALKTSLEMAVRRFAAGIDLGPQAVRLVVLSRAMCSNGPLRIDCVASMPVRSGAMAGADIIDRPAVAQALYDVFECVPPEHILLSLRCAMAIPGSATLTASVPLKQLQQLMPTMRRSRSRIPAAEYAEGDMLTSLEPAVLVEIERIAGIERHALAVDWYIDRSAFNGGEVTIAATARQHLEARIECAAIAGISLTAIDGEPHAALRAMRYSAAQELEPGDEYAALWVGGDGVYGWRLADETVVASMHYPAPEHGSLADALRDLGEGAPLSAVFVAGDVDLLDGVSMSLADIGDVLGCMVFPFECTLLGKVEVPYETDLLHDPASAVAFGLAVRGVYE</sequence>
<accession>A0ABX8UK43</accession>
<evidence type="ECO:0000313" key="2">
    <source>
        <dbReference type="Proteomes" id="UP000826462"/>
    </source>
</evidence>
<reference evidence="1 2" key="1">
    <citation type="submission" date="2021-07" db="EMBL/GenBank/DDBJ databases">
        <title>Paraburkholderia edwinii protects Aspergillus sp. from phenazines by acting as a toxin sponge.</title>
        <authorList>
            <person name="Dahlstrom K.M."/>
            <person name="Newman D.K."/>
        </authorList>
    </citation>
    <scope>NUCLEOTIDE SEQUENCE [LARGE SCALE GENOMIC DNA]</scope>
    <source>
        <strain evidence="1 2">Pe01</strain>
    </source>
</reference>
<dbReference type="Gene3D" id="3.30.1490.300">
    <property type="match status" value="1"/>
</dbReference>